<dbReference type="InterPro" id="IPR033649">
    <property type="entry name" value="MtLigD_Pol-like"/>
</dbReference>
<organism evidence="2 3">
    <name type="scientific">Actinomadura parmotrematis</name>
    <dbReference type="NCBI Taxonomy" id="2864039"/>
    <lineage>
        <taxon>Bacteria</taxon>
        <taxon>Bacillati</taxon>
        <taxon>Actinomycetota</taxon>
        <taxon>Actinomycetes</taxon>
        <taxon>Streptosporangiales</taxon>
        <taxon>Thermomonosporaceae</taxon>
        <taxon>Actinomadura</taxon>
    </lineage>
</organism>
<dbReference type="Proteomes" id="UP000774570">
    <property type="component" value="Unassembled WGS sequence"/>
</dbReference>
<keyword evidence="3" id="KW-1185">Reference proteome</keyword>
<accession>A0ABS7FNX5</accession>
<dbReference type="GO" id="GO:0003910">
    <property type="term" value="F:DNA ligase (ATP) activity"/>
    <property type="evidence" value="ECO:0007669"/>
    <property type="project" value="UniProtKB-EC"/>
</dbReference>
<dbReference type="Pfam" id="PF21686">
    <property type="entry name" value="LigD_Prim-Pol"/>
    <property type="match status" value="1"/>
</dbReference>
<dbReference type="PANTHER" id="PTHR42705:SF2">
    <property type="entry name" value="BIFUNCTIONAL NON-HOMOLOGOUS END JOINING PROTEIN LIGD"/>
    <property type="match status" value="1"/>
</dbReference>
<evidence type="ECO:0000313" key="2">
    <source>
        <dbReference type="EMBL" id="MBW8481302.1"/>
    </source>
</evidence>
<reference evidence="2 3" key="1">
    <citation type="submission" date="2021-07" db="EMBL/GenBank/DDBJ databases">
        <title>Actinomadura sp. PM05-2 isolated from lichen.</title>
        <authorList>
            <person name="Somphong A."/>
            <person name="Phongsopitanun W."/>
            <person name="Tanasupawat S."/>
            <person name="Peongsungnone V."/>
        </authorList>
    </citation>
    <scope>NUCLEOTIDE SEQUENCE [LARGE SCALE GENOMIC DNA]</scope>
    <source>
        <strain evidence="2 3">PM05-2</strain>
    </source>
</reference>
<evidence type="ECO:0000313" key="3">
    <source>
        <dbReference type="Proteomes" id="UP000774570"/>
    </source>
</evidence>
<name>A0ABS7FNX5_9ACTN</name>
<dbReference type="RefSeq" id="WP_220162972.1">
    <property type="nucleotide sequence ID" value="NZ_JAIBOA010000002.1"/>
</dbReference>
<protein>
    <submittedName>
        <fullName evidence="2">Non-homologous end-joining DNA ligase</fullName>
        <ecNumber evidence="2">6.5.1.1</ecNumber>
    </submittedName>
</protein>
<gene>
    <name evidence="2" type="primary">ligD</name>
    <name evidence="2" type="ORF">K1Y72_02890</name>
</gene>
<evidence type="ECO:0000259" key="1">
    <source>
        <dbReference type="Pfam" id="PF21686"/>
    </source>
</evidence>
<keyword evidence="2" id="KW-0436">Ligase</keyword>
<dbReference type="EMBL" id="JAIBOA010000002">
    <property type="protein sequence ID" value="MBW8481302.1"/>
    <property type="molecule type" value="Genomic_DNA"/>
</dbReference>
<dbReference type="InterPro" id="IPR052171">
    <property type="entry name" value="NHEJ_LigD"/>
</dbReference>
<dbReference type="InterPro" id="IPR014145">
    <property type="entry name" value="LigD_pol_dom"/>
</dbReference>
<dbReference type="CDD" id="cd04863">
    <property type="entry name" value="MtLigD_Pol_like"/>
    <property type="match status" value="1"/>
</dbReference>
<comment type="caution">
    <text evidence="2">The sequence shown here is derived from an EMBL/GenBank/DDBJ whole genome shotgun (WGS) entry which is preliminary data.</text>
</comment>
<sequence>MSAAGKAAKESVEIGGHDVALSNLGKELYPGFAKGEVVDYFRRVAPAMLPHLRDRPATRKRYPDGVDGKAFFEKNAPPHTPAWVRTVNLPTPGSSRGRASLDYVVVGDTATLVWCANLAALELHVPQWTVGPRGGVRDPDLMVFDLDPGPPATVMEARRVAVLLRELLAADGLTAFPKTSGKKGLHLYVPVEPTARTADYAKAAAERLAEEHGDLVLSRMERDLRGGKVFLDWSQNNPGKTTVAAYSLRAAPRPSVSAPLAWDELEAARDPSDLAFGPAEVLARIDRHGDLLEGLDGARARLP</sequence>
<feature type="domain" description="DNA ligase D polymerase" evidence="1">
    <location>
        <begin position="34"/>
        <end position="291"/>
    </location>
</feature>
<dbReference type="NCBIfam" id="TIGR02778">
    <property type="entry name" value="ligD_pol"/>
    <property type="match status" value="1"/>
</dbReference>
<proteinExistence type="predicted"/>
<dbReference type="EC" id="6.5.1.1" evidence="2"/>
<dbReference type="PANTHER" id="PTHR42705">
    <property type="entry name" value="BIFUNCTIONAL NON-HOMOLOGOUS END JOINING PROTEIN LIGD"/>
    <property type="match status" value="1"/>
</dbReference>
<dbReference type="Gene3D" id="3.90.920.10">
    <property type="entry name" value="DNA primase, PRIM domain"/>
    <property type="match status" value="1"/>
</dbReference>